<dbReference type="GO" id="GO:0000976">
    <property type="term" value="F:transcription cis-regulatory region binding"/>
    <property type="evidence" value="ECO:0007669"/>
    <property type="project" value="TreeGrafter"/>
</dbReference>
<evidence type="ECO:0000259" key="4">
    <source>
        <dbReference type="PROSITE" id="PS01124"/>
    </source>
</evidence>
<dbReference type="SUPFAM" id="SSF46689">
    <property type="entry name" value="Homeodomain-like"/>
    <property type="match status" value="1"/>
</dbReference>
<gene>
    <name evidence="5" type="ORF">GM668_06175</name>
</gene>
<dbReference type="PANTHER" id="PTHR47894:SF1">
    <property type="entry name" value="HTH-TYPE TRANSCRIPTIONAL REGULATOR VQSM"/>
    <property type="match status" value="1"/>
</dbReference>
<evidence type="ECO:0000256" key="3">
    <source>
        <dbReference type="ARBA" id="ARBA00023163"/>
    </source>
</evidence>
<evidence type="ECO:0000256" key="2">
    <source>
        <dbReference type="ARBA" id="ARBA00023125"/>
    </source>
</evidence>
<keyword evidence="6" id="KW-1185">Reference proteome</keyword>
<dbReference type="SMART" id="SM00342">
    <property type="entry name" value="HTH_ARAC"/>
    <property type="match status" value="1"/>
</dbReference>
<evidence type="ECO:0000313" key="6">
    <source>
        <dbReference type="Proteomes" id="UP000484015"/>
    </source>
</evidence>
<dbReference type="Pfam" id="PF12625">
    <property type="entry name" value="Arabinose_bd"/>
    <property type="match status" value="1"/>
</dbReference>
<dbReference type="InterPro" id="IPR032687">
    <property type="entry name" value="AraC-type_N"/>
</dbReference>
<dbReference type="OrthoDB" id="6506763at2"/>
<dbReference type="PANTHER" id="PTHR47894">
    <property type="entry name" value="HTH-TYPE TRANSCRIPTIONAL REGULATOR GADX"/>
    <property type="match status" value="1"/>
</dbReference>
<proteinExistence type="predicted"/>
<dbReference type="InterPro" id="IPR009057">
    <property type="entry name" value="Homeodomain-like_sf"/>
</dbReference>
<dbReference type="PRINTS" id="PR00032">
    <property type="entry name" value="HTHARAC"/>
</dbReference>
<reference evidence="5 6" key="1">
    <citation type="submission" date="2019-11" db="EMBL/GenBank/DDBJ databases">
        <title>Type strains purchased from KCTC, JCM and DSMZ.</title>
        <authorList>
            <person name="Lu H."/>
        </authorList>
    </citation>
    <scope>NUCLEOTIDE SEQUENCE [LARGE SCALE GENOMIC DNA]</scope>
    <source>
        <strain evidence="5 6">KCTC 42409</strain>
    </source>
</reference>
<keyword evidence="1" id="KW-0805">Transcription regulation</keyword>
<dbReference type="InterPro" id="IPR020449">
    <property type="entry name" value="Tscrpt_reg_AraC-type_HTH"/>
</dbReference>
<dbReference type="InterPro" id="IPR018060">
    <property type="entry name" value="HTH_AraC"/>
</dbReference>
<keyword evidence="3" id="KW-0804">Transcription</keyword>
<keyword evidence="2" id="KW-0238">DNA-binding</keyword>
<name>A0A6L6PVU0_9BURK</name>
<feature type="domain" description="HTH araC/xylS-type" evidence="4">
    <location>
        <begin position="230"/>
        <end position="332"/>
    </location>
</feature>
<dbReference type="PROSITE" id="PS01124">
    <property type="entry name" value="HTH_ARAC_FAMILY_2"/>
    <property type="match status" value="1"/>
</dbReference>
<organism evidence="5 6">
    <name type="scientific">Pseudoduganella ginsengisoli</name>
    <dbReference type="NCBI Taxonomy" id="1462440"/>
    <lineage>
        <taxon>Bacteria</taxon>
        <taxon>Pseudomonadati</taxon>
        <taxon>Pseudomonadota</taxon>
        <taxon>Betaproteobacteria</taxon>
        <taxon>Burkholderiales</taxon>
        <taxon>Oxalobacteraceae</taxon>
        <taxon>Telluria group</taxon>
        <taxon>Pseudoduganella</taxon>
    </lineage>
</organism>
<protein>
    <submittedName>
        <fullName evidence="5">Helix-turn-helix domain-containing protein</fullName>
    </submittedName>
</protein>
<dbReference type="Pfam" id="PF12833">
    <property type="entry name" value="HTH_18"/>
    <property type="match status" value="1"/>
</dbReference>
<dbReference type="GO" id="GO:0003700">
    <property type="term" value="F:DNA-binding transcription factor activity"/>
    <property type="evidence" value="ECO:0007669"/>
    <property type="project" value="InterPro"/>
</dbReference>
<comment type="caution">
    <text evidence="5">The sequence shown here is derived from an EMBL/GenBank/DDBJ whole genome shotgun (WGS) entry which is preliminary data.</text>
</comment>
<evidence type="ECO:0000256" key="1">
    <source>
        <dbReference type="ARBA" id="ARBA00023015"/>
    </source>
</evidence>
<accession>A0A6L6PVU0</accession>
<dbReference type="Proteomes" id="UP000484015">
    <property type="component" value="Unassembled WGS sequence"/>
</dbReference>
<dbReference type="AlphaFoldDB" id="A0A6L6PVU0"/>
<dbReference type="EMBL" id="WNLA01000002">
    <property type="protein sequence ID" value="MTW01673.1"/>
    <property type="molecule type" value="Genomic_DNA"/>
</dbReference>
<dbReference type="Gene3D" id="1.10.10.60">
    <property type="entry name" value="Homeodomain-like"/>
    <property type="match status" value="1"/>
</dbReference>
<dbReference type="RefSeq" id="WP_155438053.1">
    <property type="nucleotide sequence ID" value="NZ_WNLA01000002.1"/>
</dbReference>
<evidence type="ECO:0000313" key="5">
    <source>
        <dbReference type="EMBL" id="MTW01673.1"/>
    </source>
</evidence>
<dbReference type="GO" id="GO:0005829">
    <property type="term" value="C:cytosol"/>
    <property type="evidence" value="ECO:0007669"/>
    <property type="project" value="TreeGrafter"/>
</dbReference>
<sequence length="337" mass="37187">MEKGSVSVYFVQSALDSLRVRGIDAEALLLDAGIAPATVQSPHGRVTPESFSKLWLAVAAALDDELFGQDSRRMKVGSFAMLAYMLTDCATLGDALKRMARFFNLLLDDFHCALEVQGSEALLTIRPAGQHDAPRVFGFETLLMLQHGLACWLVGRRIPVLAAAFCYAEAPRSAEYHRMYSENLRFGEGATALHFSRALLELPVIRSQQDARAFVRKAPGNIVIKYKNTDGLAAQIRRRLRASSAADWAGFDDVAAQLKMTPATLRRRLDDEGQTFQLIKDQLRRDMAVDLLSHSTRSVADIAVQLGFAEPSAFHRAFKKWTGANPGQYRLQGTGQG</sequence>